<dbReference type="Gene3D" id="3.60.160.10">
    <property type="entry name" value="Mitochondrial biogenesis AIM24"/>
    <property type="match status" value="1"/>
</dbReference>
<proteinExistence type="predicted"/>
<evidence type="ECO:0000313" key="1">
    <source>
        <dbReference type="EMBL" id="MBJ7597462.1"/>
    </source>
</evidence>
<dbReference type="InterPro" id="IPR036983">
    <property type="entry name" value="AIM24_sf"/>
</dbReference>
<dbReference type="InterPro" id="IPR002838">
    <property type="entry name" value="AIM24"/>
</dbReference>
<dbReference type="AlphaFoldDB" id="A0A934JYW9"/>
<accession>A0A934JYW9</accession>
<protein>
    <submittedName>
        <fullName evidence="1">AIM24 family protein</fullName>
    </submittedName>
</protein>
<comment type="caution">
    <text evidence="1">The sequence shown here is derived from an EMBL/GenBank/DDBJ whole genome shotgun (WGS) entry which is preliminary data.</text>
</comment>
<dbReference type="InterPro" id="IPR016031">
    <property type="entry name" value="Trp_RNA-bd_attenuator-like_dom"/>
</dbReference>
<dbReference type="Proteomes" id="UP000612893">
    <property type="component" value="Unassembled WGS sequence"/>
</dbReference>
<dbReference type="PANTHER" id="PTHR43657:SF1">
    <property type="entry name" value="ALTERED INHERITANCE OF MITOCHONDRIA PROTEIN 24, MITOCHONDRIAL"/>
    <property type="match status" value="1"/>
</dbReference>
<keyword evidence="2" id="KW-1185">Reference proteome</keyword>
<dbReference type="Pfam" id="PF01987">
    <property type="entry name" value="AIM24"/>
    <property type="match status" value="1"/>
</dbReference>
<dbReference type="RefSeq" id="WP_338199700.1">
    <property type="nucleotide sequence ID" value="NZ_JAEKNR010000061.1"/>
</dbReference>
<name>A0A934JYW9_9BACT</name>
<dbReference type="PANTHER" id="PTHR43657">
    <property type="entry name" value="TRYPTOPHAN RNA-BINDING ATTENUATOR PROTEIN-LIKE PROTEIN"/>
    <property type="match status" value="1"/>
</dbReference>
<sequence>METGQRIECQWCKSQNPPTATTCDTCGAPLDVRNLVSDSGWREAPRLRDMTEFHFGQSSCQVEGEIVPVAEIALGQGDWVYFEHHVMLWKDESVAMSVMPLKGGVKRAFAGMPFIVSLAQGPGRIAFSRDATGEVVVLPLHPGQELDAREHAFLLGSHSIGYSYVRIQGLKNILFSGQGMFMDRFVAGGEQGLLLLHGYGNVFERILQPGESVLLEPGAFLYKDASVAMNVETQKLTSGLFGGQGMNLARMTGPGRVGIQSMYVHHHTD</sequence>
<reference evidence="1" key="1">
    <citation type="submission" date="2020-10" db="EMBL/GenBank/DDBJ databases">
        <title>Ca. Dormibacterota MAGs.</title>
        <authorList>
            <person name="Montgomery K."/>
        </authorList>
    </citation>
    <scope>NUCLEOTIDE SEQUENCE [LARGE SCALE GENOMIC DNA]</scope>
    <source>
        <strain evidence="1">SC8812_S17_10</strain>
    </source>
</reference>
<gene>
    <name evidence="1" type="ORF">JF922_05175</name>
</gene>
<evidence type="ECO:0000313" key="2">
    <source>
        <dbReference type="Proteomes" id="UP000612893"/>
    </source>
</evidence>
<dbReference type="EMBL" id="JAEKNR010000061">
    <property type="protein sequence ID" value="MBJ7597462.1"/>
    <property type="molecule type" value="Genomic_DNA"/>
</dbReference>
<organism evidence="1 2">
    <name type="scientific">Candidatus Nephthysia bennettiae</name>
    <dbReference type="NCBI Taxonomy" id="3127016"/>
    <lineage>
        <taxon>Bacteria</taxon>
        <taxon>Bacillati</taxon>
        <taxon>Candidatus Dormiibacterota</taxon>
        <taxon>Candidatus Dormibacteria</taxon>
        <taxon>Candidatus Dormibacterales</taxon>
        <taxon>Candidatus Dormibacteraceae</taxon>
        <taxon>Candidatus Nephthysia</taxon>
    </lineage>
</organism>
<dbReference type="SUPFAM" id="SSF51219">
    <property type="entry name" value="TRAP-like"/>
    <property type="match status" value="1"/>
</dbReference>